<organism evidence="1">
    <name type="scientific">Homo sapiens</name>
    <name type="common">Human</name>
    <dbReference type="NCBI Taxonomy" id="9606"/>
    <lineage>
        <taxon>Eukaryota</taxon>
        <taxon>Metazoa</taxon>
        <taxon>Chordata</taxon>
        <taxon>Craniata</taxon>
        <taxon>Vertebrata</taxon>
        <taxon>Euteleostomi</taxon>
        <taxon>Mammalia</taxon>
        <taxon>Eutheria</taxon>
        <taxon>Euarchontoglires</taxon>
        <taxon>Primates</taxon>
        <taxon>Haplorrhini</taxon>
        <taxon>Catarrhini</taxon>
        <taxon>Hominidae</taxon>
        <taxon>Homo</taxon>
    </lineage>
</organism>
<evidence type="ECO:0000313" key="1">
    <source>
        <dbReference type="EMBL" id="CCQ43865.1"/>
    </source>
</evidence>
<accession>L8E975</accession>
<sequence>MMIALQRQQAMDFPIFQKHLQDKDFLSIKCSQKRLQRKAGHRIQRNWRGWGQLSKAVLTFHF</sequence>
<reference evidence="1" key="1">
    <citation type="journal article" date="2013" name="PLoS ONE">
        <title>Direct detection of alternative open reading frames translation products in human significantly expands the proteome.</title>
        <authorList>
            <person name="Vanderperre B."/>
            <person name="Lucier J.-F."/>
            <person name="Motard J."/>
            <person name="Tremblay G."/>
            <person name="Vanderperre S."/>
            <person name="Wisztorski M."/>
            <person name="Salzet M."/>
            <person name="Boisvert F.-M."/>
            <person name="Roucou X."/>
        </authorList>
    </citation>
    <scope>NUCLEOTIDE SEQUENCE</scope>
</reference>
<dbReference type="AlphaFoldDB" id="L8E975"/>
<gene>
    <name evidence="1" type="primary">CCDC111</name>
</gene>
<dbReference type="ChiTaRS" id="PRIMPOL">
    <property type="organism name" value="human"/>
</dbReference>
<proteinExistence type="predicted"/>
<dbReference type="EMBL" id="HF584368">
    <property type="protein sequence ID" value="CCQ43865.1"/>
    <property type="molecule type" value="Genomic_DNA"/>
</dbReference>
<protein>
    <submittedName>
        <fullName evidence="1">Alternative protein CCDC111</fullName>
    </submittedName>
</protein>
<name>L8E975_HUMAN</name>